<name>A0A0D2R7W6_GOSRA</name>
<evidence type="ECO:0000313" key="5">
    <source>
        <dbReference type="EMBL" id="KJB25621.1"/>
    </source>
</evidence>
<comment type="caution">
    <text evidence="3">Lacks conserved residue(s) required for the propagation of feature annotation.</text>
</comment>
<evidence type="ECO:0000256" key="1">
    <source>
        <dbReference type="ARBA" id="ARBA00023015"/>
    </source>
</evidence>
<dbReference type="OMA" id="INIQDIM"/>
<dbReference type="EMBL" id="JABEZZ010000004">
    <property type="protein sequence ID" value="MBA0584367.1"/>
    <property type="molecule type" value="Genomic_DNA"/>
</dbReference>
<dbReference type="Gramene" id="KJB25621">
    <property type="protein sequence ID" value="KJB25621"/>
    <property type="gene ID" value="B456_004G200600"/>
</dbReference>
<sequence>MQFQLQVNGAVELPGFGSICQQDKWIKQQEGVANGFYYNNEQEPTSVLHMRRSQSPPTSASTLASSFNGGAGGGNSTENTTNTEATIAPPNDKEEWATELRQIPSEIDLVPEHEGTQRCNIGLGDWETLLSESAVSPSQDHSLLRWIAGDADDHSFGIKQLLQSGSTGPNQGHDFEGNAGSWVVDPCPGFDPIGSLATSGNVLSSAAPILGGFPDSGFVPNPNNNENGKVGVATPSCSSVEGVNNHEVLGATVGLDINIQDIMSTSPANNIGLPVTLPTLYQLQQQDLEKPQILMGQQRHQQRPQNPNFSFPLPREQDLLEPLPKRLNAGNLEFSSQIPKLAGHELFTRKQLQQHMVAEEEVLELLHKAAELVGTGNFAHARGILARLNHQLSPVGKPFQRAAFYIRKALQLLITNNSVSPPPPKSPTSFDVIFKLVAYKVFSEVSPFIQFVNFTSNQALLEALDDAERIHIMDFDIGCGAQWASFMQELPMRIRGVRSLRITAFASPLTHHPIELGLMRESLMLFANEIGLSFELVVLNFDSLDQAPYSLPLFRTNQNEAVAVNFPVWSSSNQPSALPNLLRFVKQLSPKIVVSLDGGWDRNDLPFPELVTCAFQSYKNIFESLDAGNVTSDVVNKIERFLIVPRIESTVLGRLRAPENMPLWKTLLCSSGFTPVTFSNFTKTQADCVVKRAQVRGFHVEKRQPSLVLCWQQRELISASAWRC</sequence>
<dbReference type="KEGG" id="gra:105792096"/>
<feature type="region of interest" description="SAW" evidence="3">
    <location>
        <begin position="652"/>
        <end position="723"/>
    </location>
</feature>
<protein>
    <submittedName>
        <fullName evidence="5">Uncharacterized protein</fullName>
    </submittedName>
</protein>
<evidence type="ECO:0000256" key="2">
    <source>
        <dbReference type="ARBA" id="ARBA00023163"/>
    </source>
</evidence>
<reference evidence="5 7" key="1">
    <citation type="journal article" date="2012" name="Nature">
        <title>Repeated polyploidization of Gossypium genomes and the evolution of spinnable cotton fibres.</title>
        <authorList>
            <person name="Paterson A.H."/>
            <person name="Wendel J.F."/>
            <person name="Gundlach H."/>
            <person name="Guo H."/>
            <person name="Jenkins J."/>
            <person name="Jin D."/>
            <person name="Llewellyn D."/>
            <person name="Showmaker K.C."/>
            <person name="Shu S."/>
            <person name="Udall J."/>
            <person name="Yoo M.J."/>
            <person name="Byers R."/>
            <person name="Chen W."/>
            <person name="Doron-Faigenboim A."/>
            <person name="Duke M.V."/>
            <person name="Gong L."/>
            <person name="Grimwood J."/>
            <person name="Grover C."/>
            <person name="Grupp K."/>
            <person name="Hu G."/>
            <person name="Lee T.H."/>
            <person name="Li J."/>
            <person name="Lin L."/>
            <person name="Liu T."/>
            <person name="Marler B.S."/>
            <person name="Page J.T."/>
            <person name="Roberts A.W."/>
            <person name="Romanel E."/>
            <person name="Sanders W.S."/>
            <person name="Szadkowski E."/>
            <person name="Tan X."/>
            <person name="Tang H."/>
            <person name="Xu C."/>
            <person name="Wang J."/>
            <person name="Wang Z."/>
            <person name="Zhang D."/>
            <person name="Zhang L."/>
            <person name="Ashrafi H."/>
            <person name="Bedon F."/>
            <person name="Bowers J.E."/>
            <person name="Brubaker C.L."/>
            <person name="Chee P.W."/>
            <person name="Das S."/>
            <person name="Gingle A.R."/>
            <person name="Haigler C.H."/>
            <person name="Harker D."/>
            <person name="Hoffmann L.V."/>
            <person name="Hovav R."/>
            <person name="Jones D.C."/>
            <person name="Lemke C."/>
            <person name="Mansoor S."/>
            <person name="ur Rahman M."/>
            <person name="Rainville L.N."/>
            <person name="Rambani A."/>
            <person name="Reddy U.K."/>
            <person name="Rong J.K."/>
            <person name="Saranga Y."/>
            <person name="Scheffler B.E."/>
            <person name="Scheffler J.A."/>
            <person name="Stelly D.M."/>
            <person name="Triplett B.A."/>
            <person name="Van Deynze A."/>
            <person name="Vaslin M.F."/>
            <person name="Waghmare V.N."/>
            <person name="Walford S.A."/>
            <person name="Wright R.J."/>
            <person name="Zaki E.A."/>
            <person name="Zhang T."/>
            <person name="Dennis E.S."/>
            <person name="Mayer K.F."/>
            <person name="Peterson D.G."/>
            <person name="Rokhsar D.S."/>
            <person name="Wang X."/>
            <person name="Schmutz J."/>
        </authorList>
    </citation>
    <scope>NUCLEOTIDE SEQUENCE [LARGE SCALE GENOMIC DNA]</scope>
</reference>
<keyword evidence="7" id="KW-1185">Reference proteome</keyword>
<dbReference type="PANTHER" id="PTHR31636">
    <property type="entry name" value="OSJNBA0084A10.13 PROTEIN-RELATED"/>
    <property type="match status" value="1"/>
</dbReference>
<organism evidence="5 7">
    <name type="scientific">Gossypium raimondii</name>
    <name type="common">Peruvian cotton</name>
    <name type="synonym">Gossypium klotzschianum subsp. raimondii</name>
    <dbReference type="NCBI Taxonomy" id="29730"/>
    <lineage>
        <taxon>Eukaryota</taxon>
        <taxon>Viridiplantae</taxon>
        <taxon>Streptophyta</taxon>
        <taxon>Embryophyta</taxon>
        <taxon>Tracheophyta</taxon>
        <taxon>Spermatophyta</taxon>
        <taxon>Magnoliopsida</taxon>
        <taxon>eudicotyledons</taxon>
        <taxon>Gunneridae</taxon>
        <taxon>Pentapetalae</taxon>
        <taxon>rosids</taxon>
        <taxon>malvids</taxon>
        <taxon>Malvales</taxon>
        <taxon>Malvaceae</taxon>
        <taxon>Malvoideae</taxon>
        <taxon>Gossypium</taxon>
    </lineage>
</organism>
<dbReference type="Pfam" id="PF03514">
    <property type="entry name" value="GRAS"/>
    <property type="match status" value="1"/>
</dbReference>
<keyword evidence="1" id="KW-0805">Transcription regulation</keyword>
<evidence type="ECO:0000313" key="6">
    <source>
        <dbReference type="EMBL" id="MBA0584367.1"/>
    </source>
</evidence>
<feature type="compositionally biased region" description="Low complexity" evidence="4">
    <location>
        <begin position="76"/>
        <end position="86"/>
    </location>
</feature>
<dbReference type="Proteomes" id="UP000593578">
    <property type="component" value="Unassembled WGS sequence"/>
</dbReference>
<gene>
    <name evidence="5" type="ORF">B456_004G200600</name>
    <name evidence="6" type="ORF">Gorai_015183</name>
</gene>
<dbReference type="InterPro" id="IPR005202">
    <property type="entry name" value="TF_GRAS"/>
</dbReference>
<comment type="similarity">
    <text evidence="3">Belongs to the GRAS family.</text>
</comment>
<dbReference type="eggNOG" id="ENOG502QQQC">
    <property type="taxonomic scope" value="Eukaryota"/>
</dbReference>
<keyword evidence="2" id="KW-0804">Transcription</keyword>
<proteinExistence type="inferred from homology"/>
<feature type="region of interest" description="Disordered" evidence="4">
    <location>
        <begin position="47"/>
        <end position="94"/>
    </location>
</feature>
<reference evidence="6" key="3">
    <citation type="submission" date="2020-04" db="EMBL/GenBank/DDBJ databases">
        <authorList>
            <person name="Grover C.E."/>
            <person name="Arick M.A. II"/>
            <person name="Thrash A."/>
            <person name="Conover J.L."/>
            <person name="Sanders W.S."/>
            <person name="Peterson D.G."/>
            <person name="Scheffler J.A."/>
            <person name="Scheffler B.E."/>
            <person name="Wendel J.F."/>
        </authorList>
    </citation>
    <scope>NUCLEOTIDE SEQUENCE</scope>
    <source>
        <strain evidence="6">8</strain>
        <tissue evidence="6">Leaf</tissue>
    </source>
</reference>
<dbReference type="OrthoDB" id="666726at2759"/>
<dbReference type="PROSITE" id="PS50985">
    <property type="entry name" value="GRAS"/>
    <property type="match status" value="1"/>
</dbReference>
<feature type="region of interest" description="Leucine repeat I (LRI)" evidence="3">
    <location>
        <begin position="360"/>
        <end position="420"/>
    </location>
</feature>
<feature type="compositionally biased region" description="Low complexity" evidence="4">
    <location>
        <begin position="53"/>
        <end position="68"/>
    </location>
</feature>
<feature type="region of interest" description="VHIID" evidence="3">
    <location>
        <begin position="439"/>
        <end position="504"/>
    </location>
</feature>
<evidence type="ECO:0000313" key="8">
    <source>
        <dbReference type="Proteomes" id="UP000593578"/>
    </source>
</evidence>
<dbReference type="EMBL" id="CM001743">
    <property type="protein sequence ID" value="KJB25621.1"/>
    <property type="molecule type" value="Genomic_DNA"/>
</dbReference>
<accession>A0A0D2R7W6</accession>
<dbReference type="STRING" id="29730.A0A0D2R7W6"/>
<evidence type="ECO:0000256" key="4">
    <source>
        <dbReference type="SAM" id="MobiDB-lite"/>
    </source>
</evidence>
<reference evidence="6 8" key="2">
    <citation type="journal article" date="2019" name="Genome Biol. Evol.">
        <title>Insights into the evolution of the New World diploid cottons (Gossypium, subgenus Houzingenia) based on genome sequencing.</title>
        <authorList>
            <person name="Grover C.E."/>
            <person name="Arick M.A. 2nd"/>
            <person name="Thrash A."/>
            <person name="Conover J.L."/>
            <person name="Sanders W.S."/>
            <person name="Peterson D.G."/>
            <person name="Frelichowski J.E."/>
            <person name="Scheffler J.A."/>
            <person name="Scheffler B.E."/>
            <person name="Wendel J.F."/>
        </authorList>
    </citation>
    <scope>NUCLEOTIDE SEQUENCE [LARGE SCALE GENOMIC DNA]</scope>
    <source>
        <strain evidence="6">8</strain>
        <tissue evidence="6">Leaf</tissue>
    </source>
</reference>
<evidence type="ECO:0000256" key="3">
    <source>
        <dbReference type="PROSITE-ProRule" id="PRU01191"/>
    </source>
</evidence>
<dbReference type="Proteomes" id="UP000032304">
    <property type="component" value="Chromosome 4"/>
</dbReference>
<dbReference type="AlphaFoldDB" id="A0A0D2R7W6"/>
<evidence type="ECO:0000313" key="7">
    <source>
        <dbReference type="Proteomes" id="UP000032304"/>
    </source>
</evidence>